<keyword evidence="3" id="KW-1185">Reference proteome</keyword>
<dbReference type="AlphaFoldDB" id="A0A3P7KET4"/>
<name>A0A3P7KET4_STRVU</name>
<dbReference type="Proteomes" id="UP000270094">
    <property type="component" value="Unassembled WGS sequence"/>
</dbReference>
<organism evidence="2 3">
    <name type="scientific">Strongylus vulgaris</name>
    <name type="common">Blood worm</name>
    <dbReference type="NCBI Taxonomy" id="40348"/>
    <lineage>
        <taxon>Eukaryota</taxon>
        <taxon>Metazoa</taxon>
        <taxon>Ecdysozoa</taxon>
        <taxon>Nematoda</taxon>
        <taxon>Chromadorea</taxon>
        <taxon>Rhabditida</taxon>
        <taxon>Rhabditina</taxon>
        <taxon>Rhabditomorpha</taxon>
        <taxon>Strongyloidea</taxon>
        <taxon>Strongylidae</taxon>
        <taxon>Strongylus</taxon>
    </lineage>
</organism>
<proteinExistence type="predicted"/>
<dbReference type="EMBL" id="UYYB01002634">
    <property type="protein sequence ID" value="VDM66352.1"/>
    <property type="molecule type" value="Genomic_DNA"/>
</dbReference>
<evidence type="ECO:0000256" key="1">
    <source>
        <dbReference type="SAM" id="MobiDB-lite"/>
    </source>
</evidence>
<gene>
    <name evidence="2" type="ORF">SVUK_LOCUS1350</name>
</gene>
<sequence>MDEGTSHESRGERPTHEPNRGGMMAIKSLTNVAQPLRPKKEDDVNATEGVLRQGIHPLAPSNPVSLRN</sequence>
<feature type="compositionally biased region" description="Basic and acidic residues" evidence="1">
    <location>
        <begin position="1"/>
        <end position="19"/>
    </location>
</feature>
<feature type="region of interest" description="Disordered" evidence="1">
    <location>
        <begin position="1"/>
        <end position="68"/>
    </location>
</feature>
<reference evidence="2 3" key="1">
    <citation type="submission" date="2018-11" db="EMBL/GenBank/DDBJ databases">
        <authorList>
            <consortium name="Pathogen Informatics"/>
        </authorList>
    </citation>
    <scope>NUCLEOTIDE SEQUENCE [LARGE SCALE GENOMIC DNA]</scope>
</reference>
<protein>
    <submittedName>
        <fullName evidence="2">Uncharacterized protein</fullName>
    </submittedName>
</protein>
<accession>A0A3P7KET4</accession>
<evidence type="ECO:0000313" key="2">
    <source>
        <dbReference type="EMBL" id="VDM66352.1"/>
    </source>
</evidence>
<evidence type="ECO:0000313" key="3">
    <source>
        <dbReference type="Proteomes" id="UP000270094"/>
    </source>
</evidence>